<dbReference type="GO" id="GO:0010133">
    <property type="term" value="P:L-proline catabolic process to L-glutamate"/>
    <property type="evidence" value="ECO:0007669"/>
    <property type="project" value="UniProtKB-UniRule"/>
</dbReference>
<dbReference type="InterPro" id="IPR002872">
    <property type="entry name" value="Proline_DH_dom"/>
</dbReference>
<comment type="catalytic activity">
    <reaction evidence="5">
        <text>L-proline + a quinone = (S)-1-pyrroline-5-carboxylate + a quinol + H(+)</text>
        <dbReference type="Rhea" id="RHEA:23784"/>
        <dbReference type="ChEBI" id="CHEBI:15378"/>
        <dbReference type="ChEBI" id="CHEBI:17388"/>
        <dbReference type="ChEBI" id="CHEBI:24646"/>
        <dbReference type="ChEBI" id="CHEBI:60039"/>
        <dbReference type="ChEBI" id="CHEBI:132124"/>
        <dbReference type="EC" id="1.5.5.2"/>
    </reaction>
</comment>
<accession>A0A1H0NH33</accession>
<dbReference type="Pfam" id="PF01619">
    <property type="entry name" value="Pro_dh"/>
    <property type="match status" value="1"/>
</dbReference>
<dbReference type="EC" id="1.5.5.2" evidence="5"/>
<dbReference type="InterPro" id="IPR029510">
    <property type="entry name" value="Ald_DH_CS_GLU"/>
</dbReference>
<dbReference type="Pfam" id="PF18327">
    <property type="entry name" value="PRODH"/>
    <property type="match status" value="1"/>
</dbReference>
<evidence type="ECO:0000256" key="1">
    <source>
        <dbReference type="ARBA" id="ARBA00004786"/>
    </source>
</evidence>
<dbReference type="InterPro" id="IPR024089">
    <property type="entry name" value="PRODH_PutA_dom_I/II"/>
</dbReference>
<dbReference type="InterPro" id="IPR016162">
    <property type="entry name" value="Ald_DH_N"/>
</dbReference>
<dbReference type="PANTHER" id="PTHR42862:SF1">
    <property type="entry name" value="DELTA-1-PYRROLINE-5-CARBOXYLATE DEHYDROGENASE 2, ISOFORM A-RELATED"/>
    <property type="match status" value="1"/>
</dbReference>
<dbReference type="SUPFAM" id="SSF53720">
    <property type="entry name" value="ALDH-like"/>
    <property type="match status" value="1"/>
</dbReference>
<comment type="similarity">
    <text evidence="5">In the N-terminal section; belongs to the proline dehydrogenase family.</text>
</comment>
<dbReference type="NCBIfam" id="TIGR01238">
    <property type="entry name" value="D1pyr5carbox3"/>
    <property type="match status" value="1"/>
</dbReference>
<reference evidence="14" key="1">
    <citation type="submission" date="2016-10" db="EMBL/GenBank/DDBJ databases">
        <authorList>
            <person name="Varghese N."/>
            <person name="Submissions S."/>
        </authorList>
    </citation>
    <scope>NUCLEOTIDE SEQUENCE [LARGE SCALE GENOMIC DNA]</scope>
    <source>
        <strain evidence="14">CGMCC 1.6444</strain>
    </source>
</reference>
<dbReference type="FunFam" id="3.40.309.10:FF:000005">
    <property type="entry name" value="1-pyrroline-5-carboxylate dehydrogenase 1"/>
    <property type="match status" value="1"/>
</dbReference>
<dbReference type="Gene3D" id="1.20.5.460">
    <property type="entry name" value="Single helix bin"/>
    <property type="match status" value="1"/>
</dbReference>
<dbReference type="SUPFAM" id="SSF81935">
    <property type="entry name" value="N-terminal domain of bifunctional PutA protein"/>
    <property type="match status" value="1"/>
</dbReference>
<dbReference type="SUPFAM" id="SSF51730">
    <property type="entry name" value="FAD-linked oxidoreductase"/>
    <property type="match status" value="1"/>
</dbReference>
<keyword evidence="5" id="KW-0678">Repressor</keyword>
<dbReference type="PIRSF" id="PIRSF000197">
    <property type="entry name" value="Bifunct_PutA"/>
    <property type="match status" value="1"/>
</dbReference>
<feature type="domain" description="Proline utilization A proline dehydrogenase N-terminal" evidence="12">
    <location>
        <begin position="14"/>
        <end position="60"/>
    </location>
</feature>
<evidence type="ECO:0000259" key="9">
    <source>
        <dbReference type="Pfam" id="PF00171"/>
    </source>
</evidence>
<dbReference type="Gene3D" id="3.40.309.10">
    <property type="entry name" value="Aldehyde Dehydrogenase, Chain A, domain 2"/>
    <property type="match status" value="1"/>
</dbReference>
<evidence type="ECO:0000313" key="14">
    <source>
        <dbReference type="Proteomes" id="UP000199075"/>
    </source>
</evidence>
<comment type="function">
    <text evidence="5">Oxidizes proline to glutamate for use as a carbon and nitrogen source.</text>
</comment>
<dbReference type="PROSITE" id="PS00687">
    <property type="entry name" value="ALDEHYDE_DEHYDR_GLU"/>
    <property type="match status" value="1"/>
</dbReference>
<comment type="similarity">
    <text evidence="8">Belongs to the aldehyde dehydrogenase family.</text>
</comment>
<dbReference type="InterPro" id="IPR025703">
    <property type="entry name" value="Bifunct_PutA"/>
</dbReference>
<gene>
    <name evidence="13" type="ORF">SAMN04487957_11567</name>
</gene>
<dbReference type="InterPro" id="IPR041349">
    <property type="entry name" value="PRODH"/>
</dbReference>
<dbReference type="AlphaFoldDB" id="A0A1H0NH33"/>
<dbReference type="PROSITE" id="PS00070">
    <property type="entry name" value="ALDEHYDE_DEHYDR_CYS"/>
    <property type="match status" value="1"/>
</dbReference>
<dbReference type="InterPro" id="IPR024082">
    <property type="entry name" value="PRODH_PutA_dom_II"/>
</dbReference>
<dbReference type="NCBIfam" id="NF008869">
    <property type="entry name" value="PRK11904.1"/>
    <property type="match status" value="1"/>
</dbReference>
<keyword evidence="5" id="KW-0804">Transcription</keyword>
<keyword evidence="5" id="KW-0285">Flavoprotein</keyword>
<evidence type="ECO:0000256" key="8">
    <source>
        <dbReference type="RuleBase" id="RU003345"/>
    </source>
</evidence>
<feature type="domain" description="Proline dehydrogenase" evidence="10">
    <location>
        <begin position="188"/>
        <end position="480"/>
    </location>
</feature>
<dbReference type="GO" id="GO:0003842">
    <property type="term" value="F:L-glutamate gamma-semialdehyde dehydrogenase activity"/>
    <property type="evidence" value="ECO:0007669"/>
    <property type="project" value="UniProtKB-UniRule"/>
</dbReference>
<feature type="domain" description="Aldehyde dehydrogenase" evidence="9">
    <location>
        <begin position="568"/>
        <end position="1005"/>
    </location>
</feature>
<keyword evidence="3 5" id="KW-0520">NAD</keyword>
<keyword evidence="5" id="KW-0805">Transcription regulation</keyword>
<evidence type="ECO:0000259" key="11">
    <source>
        <dbReference type="Pfam" id="PF14850"/>
    </source>
</evidence>
<dbReference type="Pfam" id="PF00171">
    <property type="entry name" value="Aldedh"/>
    <property type="match status" value="1"/>
</dbReference>
<dbReference type="Pfam" id="PF14850">
    <property type="entry name" value="Pro_dh-DNA_bdg"/>
    <property type="match status" value="1"/>
</dbReference>
<feature type="active site" evidence="6 7">
    <location>
        <position position="787"/>
    </location>
</feature>
<comment type="catalytic activity">
    <reaction evidence="4 5">
        <text>L-glutamate 5-semialdehyde + NAD(+) + H2O = L-glutamate + NADH + 2 H(+)</text>
        <dbReference type="Rhea" id="RHEA:30235"/>
        <dbReference type="ChEBI" id="CHEBI:15377"/>
        <dbReference type="ChEBI" id="CHEBI:15378"/>
        <dbReference type="ChEBI" id="CHEBI:29985"/>
        <dbReference type="ChEBI" id="CHEBI:57540"/>
        <dbReference type="ChEBI" id="CHEBI:57945"/>
        <dbReference type="ChEBI" id="CHEBI:58066"/>
        <dbReference type="EC" id="1.2.1.88"/>
    </reaction>
</comment>
<dbReference type="GO" id="GO:0003700">
    <property type="term" value="F:DNA-binding transcription factor activity"/>
    <property type="evidence" value="ECO:0007669"/>
    <property type="project" value="InterPro"/>
</dbReference>
<dbReference type="InterPro" id="IPR015590">
    <property type="entry name" value="Aldehyde_DH_dom"/>
</dbReference>
<dbReference type="InterPro" id="IPR050485">
    <property type="entry name" value="Proline_metab_enzyme"/>
</dbReference>
<dbReference type="InterPro" id="IPR016160">
    <property type="entry name" value="Ald_DH_CS_CYS"/>
</dbReference>
<dbReference type="GO" id="GO:0003677">
    <property type="term" value="F:DNA binding"/>
    <property type="evidence" value="ECO:0007669"/>
    <property type="project" value="UniProtKB-KW"/>
</dbReference>
<dbReference type="EMBL" id="FNIV01000015">
    <property type="protein sequence ID" value="SDO91984.1"/>
    <property type="molecule type" value="Genomic_DNA"/>
</dbReference>
<dbReference type="RefSeq" id="WP_089681108.1">
    <property type="nucleotide sequence ID" value="NZ_FNIV01000015.1"/>
</dbReference>
<comment type="pathway">
    <text evidence="1 5">Amino-acid degradation; L-proline degradation into L-glutamate; L-glutamate from L-proline: step 2/2.</text>
</comment>
<name>A0A1H0NH33_9GAMM</name>
<evidence type="ECO:0000256" key="2">
    <source>
        <dbReference type="ARBA" id="ARBA00023002"/>
    </source>
</evidence>
<dbReference type="Proteomes" id="UP000199075">
    <property type="component" value="Unassembled WGS sequence"/>
</dbReference>
<dbReference type="UniPathway" id="UPA00261">
    <property type="reaction ID" value="UER00373"/>
</dbReference>
<dbReference type="GO" id="GO:0009898">
    <property type="term" value="C:cytoplasmic side of plasma membrane"/>
    <property type="evidence" value="ECO:0007669"/>
    <property type="project" value="TreeGrafter"/>
</dbReference>
<feature type="domain" description="Proline dehydrogenase PutA" evidence="11">
    <location>
        <begin position="67"/>
        <end position="178"/>
    </location>
</feature>
<proteinExistence type="inferred from homology"/>
<evidence type="ECO:0000256" key="3">
    <source>
        <dbReference type="ARBA" id="ARBA00023027"/>
    </source>
</evidence>
<keyword evidence="5" id="KW-0238">DNA-binding</keyword>
<keyword evidence="14" id="KW-1185">Reference proteome</keyword>
<evidence type="ECO:0000256" key="4">
    <source>
        <dbReference type="ARBA" id="ARBA00048142"/>
    </source>
</evidence>
<dbReference type="CDD" id="cd07125">
    <property type="entry name" value="ALDH_PutA-P5CDH"/>
    <property type="match status" value="1"/>
</dbReference>
<dbReference type="PANTHER" id="PTHR42862">
    <property type="entry name" value="DELTA-1-PYRROLINE-5-CARBOXYLATE DEHYDROGENASE 1, ISOFORM A-RELATED"/>
    <property type="match status" value="1"/>
</dbReference>
<dbReference type="InterPro" id="IPR005933">
    <property type="entry name" value="PutA_C"/>
</dbReference>
<dbReference type="InterPro" id="IPR016163">
    <property type="entry name" value="Ald_DH_C"/>
</dbReference>
<evidence type="ECO:0000256" key="5">
    <source>
        <dbReference type="PIRNR" id="PIRNR000197"/>
    </source>
</evidence>
<comment type="similarity">
    <text evidence="5">In the C-terminal section; belongs to the aldehyde dehydrogenase family.</text>
</comment>
<sequence>MNQANPGPQEVENVLRTRIRDHYDIDEATVLKGLLEQLRLSEEERRRIAEAGAGYVARVRKDTSPSMMEAFLAEYGLSTAEGVGLMCLAEALLRVPDAETIDDLIHDKIEPSDWGAHLGKSSSSMVNASTWALMLTGKVLDDDPKGPVRALRGLVRRMGEPVVRTAVGQSMRILGRQFVLGQTIEEGMKNARDLEKQGYTYSYDMLGEAARTDEDALRYHQAYAAAIAAIAKQAKGDVRGSPGISVKLSALHPRYETTHRETVMEVLVPRAKELVQQAAKANIGFNIDAEEQDRLDLSLDVIEALMADPSLDGWDGFGIVVQAYGRRAAPVIEALYDLAERHDRRIMIRLVKGAYWDTEIKLAQEMGVKTFPVFTRKVNTDVSYMACARLLLERRDRIYPQFATHNAHTCAAIVAMAGDDKDSYEFQRLHGMGESLHHIVKQTEGTHCRIYAPVGAHRDLLAYLVRRLLENGANSSFVNQVVDDSIPPSEVARDPVAGLLELGDAISSPMIRQPGELFAPERRNSRGYRVNEPASVLPLLKAREAFADATWHAGPMLAGSPAPKGQARDALSPADTSRVVGQVHEATPEEVATALDAAEAGFQEWSATPVADRARVLRRTADLYEEHIAELTVICTREAGKMLFDGIAEVREAVDFLRFYANEAERLEEEEPGSARGIFVCISPWNFPLAIFTGQIAAALAAGNAVLAKPAEQTPLIAAHAVELMREAGLPEAALQLLPGDGPNVGAPLTSDPRLAGVCFTGSTEVAQIIHKTLAQNAGPDAILIAETGGLNAMIVDSTALTEQAVRDILISSFQSAGQRCSALRMLYVQEEARDRLLHMLDGAMDALTIGDPWNTDTDVSPVIDTEAQADIGAYVEAQRKAGKVIKTLPAPEVGTFVTPAVVEVGGIEDLEREIFGPVLHVATFKARDIDKVVDAINDRGYGLTFGLHTRIDDRVQQIVERIHVGNIYVNRNQIGAIVGSQPFGGEGLSGTGPKAGGPLYVNRFRRTAREERLAAPEGDAIGKQALQAALDGLDARNWSARPDRVEVLRRALSGKGGVIRKALAETAALDMTPQTLPGPTGESNRLSMYPKGMALCLGPTLEIAIAQAVQALGCGSPALVVAPGASQAVRPLVEAGAPVAGLDGSVAAETLTELDGIASVAAAGTSDWTRELRLALAARKGAIVPLETQAIAPERYVVERHLCIDTTAAGGNASLLATAE</sequence>
<evidence type="ECO:0000259" key="10">
    <source>
        <dbReference type="Pfam" id="PF01619"/>
    </source>
</evidence>
<dbReference type="Gene3D" id="3.40.605.10">
    <property type="entry name" value="Aldehyde Dehydrogenase, Chain A, domain 1"/>
    <property type="match status" value="1"/>
</dbReference>
<dbReference type="InterPro" id="IPR029041">
    <property type="entry name" value="FAD-linked_oxidoreductase-like"/>
</dbReference>
<dbReference type="GO" id="GO:0004657">
    <property type="term" value="F:proline dehydrogenase activity"/>
    <property type="evidence" value="ECO:0007669"/>
    <property type="project" value="UniProtKB-UniRule"/>
</dbReference>
<evidence type="ECO:0000313" key="13">
    <source>
        <dbReference type="EMBL" id="SDO91984.1"/>
    </source>
</evidence>
<dbReference type="OrthoDB" id="9812625at2"/>
<dbReference type="STRING" id="419597.SAMN04487957_11567"/>
<evidence type="ECO:0000256" key="7">
    <source>
        <dbReference type="PROSITE-ProRule" id="PRU10007"/>
    </source>
</evidence>
<dbReference type="EC" id="1.2.1.88" evidence="5"/>
<evidence type="ECO:0000256" key="6">
    <source>
        <dbReference type="PIRSR" id="PIRSR000197-1"/>
    </source>
</evidence>
<keyword evidence="5" id="KW-0642">Proline metabolism</keyword>
<protein>
    <recommendedName>
        <fullName evidence="5">Bifunctional protein PutA</fullName>
    </recommendedName>
    <domain>
        <recommendedName>
            <fullName evidence="5">Proline dehydrogenase</fullName>
            <ecNumber evidence="5">1.5.5.2</ecNumber>
        </recommendedName>
        <alternativeName>
            <fullName evidence="5">Proline oxidase</fullName>
        </alternativeName>
    </domain>
    <domain>
        <recommendedName>
            <fullName evidence="5">Delta-1-pyrroline-5-carboxylate dehydrogenase</fullName>
            <shortName evidence="5">P5C dehydrogenase</shortName>
            <ecNumber evidence="5">1.2.1.88</ecNumber>
        </recommendedName>
        <alternativeName>
            <fullName evidence="5">L-glutamate gamma-semialdehyde dehydrogenase</fullName>
        </alternativeName>
    </domain>
</protein>
<comment type="cofactor">
    <cofactor evidence="5">
        <name>FAD</name>
        <dbReference type="ChEBI" id="CHEBI:57692"/>
    </cofactor>
</comment>
<dbReference type="InterPro" id="IPR016161">
    <property type="entry name" value="Ald_DH/histidinol_DH"/>
</dbReference>
<keyword evidence="2 5" id="KW-0560">Oxidoreductase</keyword>
<keyword evidence="5" id="KW-0274">FAD</keyword>
<feature type="active site" evidence="6">
    <location>
        <position position="821"/>
    </location>
</feature>
<evidence type="ECO:0000259" key="12">
    <source>
        <dbReference type="Pfam" id="PF18327"/>
    </source>
</evidence>
<dbReference type="Gene3D" id="3.20.20.220">
    <property type="match status" value="1"/>
</dbReference>
<organism evidence="13 14">
    <name type="scientific">Halomonas shengliensis</name>
    <dbReference type="NCBI Taxonomy" id="419597"/>
    <lineage>
        <taxon>Bacteria</taxon>
        <taxon>Pseudomonadati</taxon>
        <taxon>Pseudomonadota</taxon>
        <taxon>Gammaproteobacteria</taxon>
        <taxon>Oceanospirillales</taxon>
        <taxon>Halomonadaceae</taxon>
        <taxon>Halomonas</taxon>
    </lineage>
</organism>
<comment type="pathway">
    <text evidence="5">Amino-acid degradation; L-proline degradation into L-glutamate; L-glutamate from L-proline: step 1/2.</text>
</comment>